<accession>A0AAN9JMX9</accession>
<dbReference type="PANTHER" id="PTHR35312:SF1">
    <property type="entry name" value="OS07G0641800 PROTEIN"/>
    <property type="match status" value="1"/>
</dbReference>
<dbReference type="Proteomes" id="UP001359559">
    <property type="component" value="Unassembled WGS sequence"/>
</dbReference>
<evidence type="ECO:0000313" key="3">
    <source>
        <dbReference type="Proteomes" id="UP001359559"/>
    </source>
</evidence>
<proteinExistence type="predicted"/>
<evidence type="ECO:0000313" key="2">
    <source>
        <dbReference type="EMBL" id="KAK7300264.1"/>
    </source>
</evidence>
<name>A0AAN9JMX9_CLITE</name>
<dbReference type="AlphaFoldDB" id="A0AAN9JMX9"/>
<sequence length="133" mass="15593">MLYLYGRCLILWLLVKSSSTMDEAEFKRLLELFPVVRSRDYSAEPTSSRQYGSESEQDEVKEWQDAWDERDKDFAKQGINQHDSFWSKLKSEAARKVGEDEAERFCKAFEQIHKKLVNEELSLDAARSFLKSS</sequence>
<keyword evidence="3" id="KW-1185">Reference proteome</keyword>
<keyword evidence="1" id="KW-0732">Signal</keyword>
<protein>
    <submittedName>
        <fullName evidence="2">Uncharacterized protein</fullName>
    </submittedName>
</protein>
<feature type="signal peptide" evidence="1">
    <location>
        <begin position="1"/>
        <end position="20"/>
    </location>
</feature>
<comment type="caution">
    <text evidence="2">The sequence shown here is derived from an EMBL/GenBank/DDBJ whole genome shotgun (WGS) entry which is preliminary data.</text>
</comment>
<dbReference type="EMBL" id="JAYKXN010000003">
    <property type="protein sequence ID" value="KAK7300264.1"/>
    <property type="molecule type" value="Genomic_DNA"/>
</dbReference>
<reference evidence="2 3" key="1">
    <citation type="submission" date="2024-01" db="EMBL/GenBank/DDBJ databases">
        <title>The genomes of 5 underutilized Papilionoideae crops provide insights into root nodulation and disease resistance.</title>
        <authorList>
            <person name="Yuan L."/>
        </authorList>
    </citation>
    <scope>NUCLEOTIDE SEQUENCE [LARGE SCALE GENOMIC DNA]</scope>
    <source>
        <strain evidence="2">LY-2023</strain>
        <tissue evidence="2">Leaf</tissue>
    </source>
</reference>
<gene>
    <name evidence="2" type="ORF">RJT34_11105</name>
</gene>
<organism evidence="2 3">
    <name type="scientific">Clitoria ternatea</name>
    <name type="common">Butterfly pea</name>
    <dbReference type="NCBI Taxonomy" id="43366"/>
    <lineage>
        <taxon>Eukaryota</taxon>
        <taxon>Viridiplantae</taxon>
        <taxon>Streptophyta</taxon>
        <taxon>Embryophyta</taxon>
        <taxon>Tracheophyta</taxon>
        <taxon>Spermatophyta</taxon>
        <taxon>Magnoliopsida</taxon>
        <taxon>eudicotyledons</taxon>
        <taxon>Gunneridae</taxon>
        <taxon>Pentapetalae</taxon>
        <taxon>rosids</taxon>
        <taxon>fabids</taxon>
        <taxon>Fabales</taxon>
        <taxon>Fabaceae</taxon>
        <taxon>Papilionoideae</taxon>
        <taxon>50 kb inversion clade</taxon>
        <taxon>NPAAA clade</taxon>
        <taxon>indigoferoid/millettioid clade</taxon>
        <taxon>Phaseoleae</taxon>
        <taxon>Clitoria</taxon>
    </lineage>
</organism>
<evidence type="ECO:0000256" key="1">
    <source>
        <dbReference type="SAM" id="SignalP"/>
    </source>
</evidence>
<feature type="chain" id="PRO_5042825727" evidence="1">
    <location>
        <begin position="21"/>
        <end position="133"/>
    </location>
</feature>
<dbReference type="PANTHER" id="PTHR35312">
    <property type="entry name" value="OS07G0641800 PROTEIN"/>
    <property type="match status" value="1"/>
</dbReference>